<sequence length="77" mass="8541">MANQVYIKGQASHDLANDPAWNRPEPQFFVQSEVNNYINQLMTTGSCPELCGDATGAPMNYEEAYKLVIEIMTLDAA</sequence>
<dbReference type="AlphaFoldDB" id="A0A974NHX0"/>
<keyword evidence="2" id="KW-1185">Reference proteome</keyword>
<dbReference type="RefSeq" id="WP_201095402.1">
    <property type="nucleotide sequence ID" value="NZ_CP067393.1"/>
</dbReference>
<dbReference type="KEGG" id="eaz:JHT90_06615"/>
<name>A0A974NHX0_9GAMM</name>
<accession>A0A974NHX0</accession>
<evidence type="ECO:0000313" key="1">
    <source>
        <dbReference type="EMBL" id="QQP86911.1"/>
    </source>
</evidence>
<organism evidence="1 2">
    <name type="scientific">Entomomonas asaccharolytica</name>
    <dbReference type="NCBI Taxonomy" id="2785331"/>
    <lineage>
        <taxon>Bacteria</taxon>
        <taxon>Pseudomonadati</taxon>
        <taxon>Pseudomonadota</taxon>
        <taxon>Gammaproteobacteria</taxon>
        <taxon>Pseudomonadales</taxon>
        <taxon>Pseudomonadaceae</taxon>
        <taxon>Entomomonas</taxon>
    </lineage>
</organism>
<proteinExistence type="predicted"/>
<protein>
    <submittedName>
        <fullName evidence="1">Uncharacterized protein</fullName>
    </submittedName>
</protein>
<reference evidence="1 2" key="1">
    <citation type="submission" date="2021-01" db="EMBL/GenBank/DDBJ databases">
        <title>Entomomonas sp. F2A isolated from a house cricket (Acheta domesticus).</title>
        <authorList>
            <person name="Spergser J."/>
            <person name="Busse H.-J."/>
        </authorList>
    </citation>
    <scope>NUCLEOTIDE SEQUENCE [LARGE SCALE GENOMIC DNA]</scope>
    <source>
        <strain evidence="1 2">F2A</strain>
    </source>
</reference>
<gene>
    <name evidence="1" type="ORF">JHT90_06615</name>
</gene>
<dbReference type="Proteomes" id="UP000595278">
    <property type="component" value="Chromosome"/>
</dbReference>
<evidence type="ECO:0000313" key="2">
    <source>
        <dbReference type="Proteomes" id="UP000595278"/>
    </source>
</evidence>
<dbReference type="EMBL" id="CP067393">
    <property type="protein sequence ID" value="QQP86911.1"/>
    <property type="molecule type" value="Genomic_DNA"/>
</dbReference>